<organism evidence="3 4">
    <name type="scientific">Rhizopus azygosporus</name>
    <name type="common">Rhizopus microsporus var. azygosporus</name>
    <dbReference type="NCBI Taxonomy" id="86630"/>
    <lineage>
        <taxon>Eukaryota</taxon>
        <taxon>Fungi</taxon>
        <taxon>Fungi incertae sedis</taxon>
        <taxon>Mucoromycota</taxon>
        <taxon>Mucoromycotina</taxon>
        <taxon>Mucoromycetes</taxon>
        <taxon>Mucorales</taxon>
        <taxon>Mucorineae</taxon>
        <taxon>Rhizopodaceae</taxon>
        <taxon>Rhizopus</taxon>
    </lineage>
</organism>
<proteinExistence type="predicted"/>
<keyword evidence="4" id="KW-1185">Reference proteome</keyword>
<protein>
    <recommendedName>
        <fullName evidence="5">Transmembrane protein</fullName>
    </recommendedName>
</protein>
<evidence type="ECO:0000313" key="3">
    <source>
        <dbReference type="EMBL" id="RCH89146.1"/>
    </source>
</evidence>
<keyword evidence="2" id="KW-0812">Transmembrane</keyword>
<comment type="caution">
    <text evidence="3">The sequence shown here is derived from an EMBL/GenBank/DDBJ whole genome shotgun (WGS) entry which is preliminary data.</text>
</comment>
<keyword evidence="2" id="KW-0472">Membrane</keyword>
<evidence type="ECO:0000256" key="2">
    <source>
        <dbReference type="SAM" id="Phobius"/>
    </source>
</evidence>
<feature type="transmembrane region" description="Helical" evidence="2">
    <location>
        <begin position="70"/>
        <end position="93"/>
    </location>
</feature>
<evidence type="ECO:0008006" key="5">
    <source>
        <dbReference type="Google" id="ProtNLM"/>
    </source>
</evidence>
<evidence type="ECO:0000313" key="4">
    <source>
        <dbReference type="Proteomes" id="UP000252139"/>
    </source>
</evidence>
<accession>A0A367JGX9</accession>
<evidence type="ECO:0000256" key="1">
    <source>
        <dbReference type="SAM" id="MobiDB-lite"/>
    </source>
</evidence>
<feature type="region of interest" description="Disordered" evidence="1">
    <location>
        <begin position="1"/>
        <end position="21"/>
    </location>
</feature>
<sequence length="101" mass="11629">MTNNREDNSTSTSESTIPYYGSKVPRQSASEVDNIIFNMMDDIKNAAFEEKEETKEAKNDNNEDRKLNRIYWNIRILLISVVILLFVVGTVLLSELTKKKV</sequence>
<name>A0A367JGX9_RHIAZ</name>
<keyword evidence="2" id="KW-1133">Transmembrane helix</keyword>
<gene>
    <name evidence="3" type="ORF">CU097_011329</name>
</gene>
<dbReference type="EMBL" id="PJQL01001341">
    <property type="protein sequence ID" value="RCH89146.1"/>
    <property type="molecule type" value="Genomic_DNA"/>
</dbReference>
<dbReference type="AlphaFoldDB" id="A0A367JGX9"/>
<dbReference type="OrthoDB" id="2279623at2759"/>
<reference evidence="3 4" key="1">
    <citation type="journal article" date="2018" name="G3 (Bethesda)">
        <title>Phylogenetic and Phylogenomic Definition of Rhizopus Species.</title>
        <authorList>
            <person name="Gryganskyi A.P."/>
            <person name="Golan J."/>
            <person name="Dolatabadi S."/>
            <person name="Mondo S."/>
            <person name="Robb S."/>
            <person name="Idnurm A."/>
            <person name="Muszewska A."/>
            <person name="Steczkiewicz K."/>
            <person name="Masonjones S."/>
            <person name="Liao H.L."/>
            <person name="Gajdeczka M.T."/>
            <person name="Anike F."/>
            <person name="Vuek A."/>
            <person name="Anishchenko I.M."/>
            <person name="Voigt K."/>
            <person name="de Hoog G.S."/>
            <person name="Smith M.E."/>
            <person name="Heitman J."/>
            <person name="Vilgalys R."/>
            <person name="Stajich J.E."/>
        </authorList>
    </citation>
    <scope>NUCLEOTIDE SEQUENCE [LARGE SCALE GENOMIC DNA]</scope>
    <source>
        <strain evidence="3 4">CBS 357.93</strain>
    </source>
</reference>
<dbReference type="Proteomes" id="UP000252139">
    <property type="component" value="Unassembled WGS sequence"/>
</dbReference>